<dbReference type="SUPFAM" id="SSF52833">
    <property type="entry name" value="Thioredoxin-like"/>
    <property type="match status" value="1"/>
</dbReference>
<dbReference type="Gene3D" id="3.40.30.10">
    <property type="entry name" value="Glutaredoxin"/>
    <property type="match status" value="1"/>
</dbReference>
<dbReference type="InterPro" id="IPR000866">
    <property type="entry name" value="AhpC/TSA"/>
</dbReference>
<evidence type="ECO:0000259" key="1">
    <source>
        <dbReference type="Pfam" id="PF00578"/>
    </source>
</evidence>
<dbReference type="Proteomes" id="UP001317742">
    <property type="component" value="Chromosome"/>
</dbReference>
<reference evidence="2 3" key="1">
    <citation type="submission" date="2022-08" db="EMBL/GenBank/DDBJ databases">
        <title>Genome Sequence of the sulphate-reducing bacterium, Pseudodesulfovibrio sp. SYK.</title>
        <authorList>
            <person name="Kondo R."/>
            <person name="Kataoka T."/>
        </authorList>
    </citation>
    <scope>NUCLEOTIDE SEQUENCE [LARGE SCALE GENOMIC DNA]</scope>
    <source>
        <strain evidence="2 3">SYK</strain>
    </source>
</reference>
<organism evidence="2 3">
    <name type="scientific">Pseudodesulfovibrio nedwellii</name>
    <dbReference type="NCBI Taxonomy" id="2973072"/>
    <lineage>
        <taxon>Bacteria</taxon>
        <taxon>Pseudomonadati</taxon>
        <taxon>Thermodesulfobacteriota</taxon>
        <taxon>Desulfovibrionia</taxon>
        <taxon>Desulfovibrionales</taxon>
        <taxon>Desulfovibrionaceae</taxon>
    </lineage>
</organism>
<dbReference type="Pfam" id="PF00578">
    <property type="entry name" value="AhpC-TSA"/>
    <property type="match status" value="1"/>
</dbReference>
<evidence type="ECO:0000313" key="2">
    <source>
        <dbReference type="EMBL" id="BDQ36376.1"/>
    </source>
</evidence>
<dbReference type="InterPro" id="IPR036249">
    <property type="entry name" value="Thioredoxin-like_sf"/>
</dbReference>
<sequence>MAQLRQEYELLKTLNIEVFVIGPEKPQSFIKYWEKEKLLFVGLPDPKHSVLNLYDQEVSLLKLGRMPAQMLIDTHGILKFVYYGHSMADIPNIKQIKSVLSA</sequence>
<keyword evidence="3" id="KW-1185">Reference proteome</keyword>
<evidence type="ECO:0000313" key="3">
    <source>
        <dbReference type="Proteomes" id="UP001317742"/>
    </source>
</evidence>
<protein>
    <recommendedName>
        <fullName evidence="1">Alkyl hydroperoxide reductase subunit C/ Thiol specific antioxidant domain-containing protein</fullName>
    </recommendedName>
</protein>
<proteinExistence type="predicted"/>
<name>A0ABM8AXY7_9BACT</name>
<accession>A0ABM8AXY7</accession>
<gene>
    <name evidence="2" type="ORF">SYK_07360</name>
</gene>
<dbReference type="EMBL" id="AP026709">
    <property type="protein sequence ID" value="BDQ36376.1"/>
    <property type="molecule type" value="Genomic_DNA"/>
</dbReference>
<feature type="domain" description="Alkyl hydroperoxide reductase subunit C/ Thiol specific antioxidant" evidence="1">
    <location>
        <begin position="1"/>
        <end position="80"/>
    </location>
</feature>